<dbReference type="AlphaFoldDB" id="B6JVH0"/>
<dbReference type="InterPro" id="IPR000417">
    <property type="entry name" value="Hyethyz_kinase"/>
</dbReference>
<dbReference type="GO" id="GO:0009228">
    <property type="term" value="P:thiamine biosynthetic process"/>
    <property type="evidence" value="ECO:0000318"/>
    <property type="project" value="GO_Central"/>
</dbReference>
<comment type="catalytic activity">
    <reaction evidence="14">
        <text>2-(2-carboxy-4-methylthiazol-5-yl)ethyl phosphate + 4-amino-2-methyl-5-(diphosphooxymethyl)pyrimidine + 2 H(+) = thiamine phosphate + CO2 + diphosphate</text>
        <dbReference type="Rhea" id="RHEA:47848"/>
        <dbReference type="ChEBI" id="CHEBI:15378"/>
        <dbReference type="ChEBI" id="CHEBI:16526"/>
        <dbReference type="ChEBI" id="CHEBI:33019"/>
        <dbReference type="ChEBI" id="CHEBI:37575"/>
        <dbReference type="ChEBI" id="CHEBI:57841"/>
        <dbReference type="ChEBI" id="CHEBI:62890"/>
        <dbReference type="EC" id="2.5.1.3"/>
    </reaction>
</comment>
<evidence type="ECO:0000256" key="4">
    <source>
        <dbReference type="ARBA" id="ARBA00004868"/>
    </source>
</evidence>
<keyword evidence="6" id="KW-0808">Transferase</keyword>
<dbReference type="GO" id="GO:0000287">
    <property type="term" value="F:magnesium ion binding"/>
    <property type="evidence" value="ECO:0007669"/>
    <property type="project" value="InterPro"/>
</dbReference>
<name>B6JVH0_SCHJY</name>
<dbReference type="EMBL" id="KE651166">
    <property type="protein sequence ID" value="EEB05371.1"/>
    <property type="molecule type" value="Genomic_DNA"/>
</dbReference>
<dbReference type="UniPathway" id="UPA00060">
    <property type="reaction ID" value="UER00139"/>
</dbReference>
<evidence type="ECO:0000256" key="17">
    <source>
        <dbReference type="ARBA" id="ARBA00061283"/>
    </source>
</evidence>
<dbReference type="FunFam" id="3.20.20.70:FF:000104">
    <property type="entry name" value="Thiamine biosynthetic bifunctional enzyme"/>
    <property type="match status" value="1"/>
</dbReference>
<dbReference type="GO" id="GO:0005524">
    <property type="term" value="F:ATP binding"/>
    <property type="evidence" value="ECO:0007669"/>
    <property type="project" value="UniProtKB-KW"/>
</dbReference>
<keyword evidence="7" id="KW-0479">Metal-binding</keyword>
<dbReference type="PANTHER" id="PTHR20857:SF23">
    <property type="entry name" value="THIAMINE BIOSYNTHETIC BIFUNCTIONAL ENZYME"/>
    <property type="match status" value="1"/>
</dbReference>
<reference evidence="19 21" key="1">
    <citation type="journal article" date="2011" name="Science">
        <title>Comparative functional genomics of the fission yeasts.</title>
        <authorList>
            <person name="Rhind N."/>
            <person name="Chen Z."/>
            <person name="Yassour M."/>
            <person name="Thompson D.A."/>
            <person name="Haas B.J."/>
            <person name="Habib N."/>
            <person name="Wapinski I."/>
            <person name="Roy S."/>
            <person name="Lin M.F."/>
            <person name="Heiman D.I."/>
            <person name="Young S.K."/>
            <person name="Furuya K."/>
            <person name="Guo Y."/>
            <person name="Pidoux A."/>
            <person name="Chen H.M."/>
            <person name="Robbertse B."/>
            <person name="Goldberg J.M."/>
            <person name="Aoki K."/>
            <person name="Bayne E.H."/>
            <person name="Berlin A.M."/>
            <person name="Desjardins C.A."/>
            <person name="Dobbs E."/>
            <person name="Dukaj L."/>
            <person name="Fan L."/>
            <person name="FitzGerald M.G."/>
            <person name="French C."/>
            <person name="Gujja S."/>
            <person name="Hansen K."/>
            <person name="Keifenheim D."/>
            <person name="Levin J.Z."/>
            <person name="Mosher R.A."/>
            <person name="Mueller C.A."/>
            <person name="Pfiffner J."/>
            <person name="Priest M."/>
            <person name="Russ C."/>
            <person name="Smialowska A."/>
            <person name="Swoboda P."/>
            <person name="Sykes S.M."/>
            <person name="Vaughn M."/>
            <person name="Vengrova S."/>
            <person name="Yoder R."/>
            <person name="Zeng Q."/>
            <person name="Allshire R."/>
            <person name="Baulcombe D."/>
            <person name="Birren B.W."/>
            <person name="Brown W."/>
            <person name="Ekwall K."/>
            <person name="Kellis M."/>
            <person name="Leatherwood J."/>
            <person name="Levin H."/>
            <person name="Margalit H."/>
            <person name="Martienssen R."/>
            <person name="Nieduszynski C.A."/>
            <person name="Spatafora J.W."/>
            <person name="Friedman N."/>
            <person name="Dalgaard J.Z."/>
            <person name="Baumann P."/>
            <person name="Niki H."/>
            <person name="Regev A."/>
            <person name="Nusbaum C."/>
        </authorList>
    </citation>
    <scope>NUCLEOTIDE SEQUENCE [LARGE SCALE GENOMIC DNA]</scope>
    <source>
        <strain evidence="21">yFS275 / FY16936</strain>
    </source>
</reference>
<evidence type="ECO:0000256" key="14">
    <source>
        <dbReference type="ARBA" id="ARBA00047851"/>
    </source>
</evidence>
<dbReference type="eggNOG" id="ENOG502QS2M">
    <property type="taxonomic scope" value="Eukaryota"/>
</dbReference>
<keyword evidence="10" id="KW-0067">ATP-binding</keyword>
<dbReference type="RefSeq" id="XP_002171664.1">
    <property type="nucleotide sequence ID" value="XM_002171628.1"/>
</dbReference>
<evidence type="ECO:0000256" key="7">
    <source>
        <dbReference type="ARBA" id="ARBA00022723"/>
    </source>
</evidence>
<evidence type="ECO:0000256" key="12">
    <source>
        <dbReference type="ARBA" id="ARBA00022977"/>
    </source>
</evidence>
<keyword evidence="9 19" id="KW-0418">Kinase</keyword>
<evidence type="ECO:0000256" key="5">
    <source>
        <dbReference type="ARBA" id="ARBA00005165"/>
    </source>
</evidence>
<evidence type="ECO:0000313" key="19">
    <source>
        <dbReference type="EMBL" id="EEB05371.1"/>
    </source>
</evidence>
<dbReference type="Gene3D" id="3.20.20.70">
    <property type="entry name" value="Aldolase class I"/>
    <property type="match status" value="1"/>
</dbReference>
<keyword evidence="12" id="KW-0784">Thiamine biosynthesis</keyword>
<comment type="catalytic activity">
    <reaction evidence="15">
        <text>2-[(2R,5Z)-2-carboxy-4-methylthiazol-5(2H)-ylidene]ethyl phosphate + 4-amino-2-methyl-5-(diphosphooxymethyl)pyrimidine + 2 H(+) = thiamine phosphate + CO2 + diphosphate</text>
        <dbReference type="Rhea" id="RHEA:47844"/>
        <dbReference type="ChEBI" id="CHEBI:15378"/>
        <dbReference type="ChEBI" id="CHEBI:16526"/>
        <dbReference type="ChEBI" id="CHEBI:33019"/>
        <dbReference type="ChEBI" id="CHEBI:37575"/>
        <dbReference type="ChEBI" id="CHEBI:57841"/>
        <dbReference type="ChEBI" id="CHEBI:62899"/>
        <dbReference type="EC" id="2.5.1.3"/>
    </reaction>
</comment>
<keyword evidence="21" id="KW-1185">Reference proteome</keyword>
<dbReference type="OrthoDB" id="4994at2759"/>
<dbReference type="InterPro" id="IPR029056">
    <property type="entry name" value="Ribokinase-like"/>
</dbReference>
<evidence type="ECO:0000256" key="9">
    <source>
        <dbReference type="ARBA" id="ARBA00022777"/>
    </source>
</evidence>
<dbReference type="GO" id="GO:0004789">
    <property type="term" value="F:thiamine-phosphate diphosphorylase activity"/>
    <property type="evidence" value="ECO:0000318"/>
    <property type="project" value="GO_Central"/>
</dbReference>
<evidence type="ECO:0000256" key="2">
    <source>
        <dbReference type="ARBA" id="ARBA00001946"/>
    </source>
</evidence>
<evidence type="ECO:0000313" key="21">
    <source>
        <dbReference type="Proteomes" id="UP000001744"/>
    </source>
</evidence>
<sequence>MKPTVDYSLYLVTSSVIVPTGSTLEQQVEQAILGGVTLVQLREKNVSTKLFIERAEKVLQVCRKHNVPLLINDRVDVALAVGAEGVHIGQSDMDCATARRILGSDAVIGVTANNIQEIDKAEADGADYVGLGSVYDTATKNVKDRIIGIHGLRDLLEHISNMKRRLQTVAIAGLNASNVQRVIYLSEVNGVRVDGIALVSAIMASTEPKKAAEKLIQLIKTTPKFALPVSKLPKSDSTAFVSSIERVFSRAKSKTPLVQQLTNNVSKNFNANVTLAVGGSPLMCEFDDEFPELARANGALLCNYAAVDKLESYIFAAQCNNAENKPVILDPVGAGATEVRKRALTTMLDSAYFDYIKGNEGEILTLAGVEVQMRGVDSTSEFPLTEKVRVTKLLAEKRRCVVIMTGAVDVISDGNRTFVVKRGHPMLANITASGCAMGAVLCVAAALCPEDRLVAALAATLLFSIAGERAASVSDCGPGSFIPHFVDELYSITNDCTARTFKVADNDNGVEEIVA</sequence>
<comment type="catalytic activity">
    <reaction evidence="1">
        <text>5-(2-hydroxyethyl)-4-methylthiazole + ATP = 4-methyl-5-(2-phosphooxyethyl)-thiazole + ADP + H(+)</text>
        <dbReference type="Rhea" id="RHEA:24212"/>
        <dbReference type="ChEBI" id="CHEBI:15378"/>
        <dbReference type="ChEBI" id="CHEBI:17957"/>
        <dbReference type="ChEBI" id="CHEBI:30616"/>
        <dbReference type="ChEBI" id="CHEBI:58296"/>
        <dbReference type="ChEBI" id="CHEBI:456216"/>
        <dbReference type="EC" id="2.7.1.50"/>
    </reaction>
</comment>
<evidence type="ECO:0000256" key="3">
    <source>
        <dbReference type="ARBA" id="ARBA00003814"/>
    </source>
</evidence>
<evidence type="ECO:0000256" key="16">
    <source>
        <dbReference type="ARBA" id="ARBA00061146"/>
    </source>
</evidence>
<protein>
    <submittedName>
        <fullName evidence="19">Thiamine-phosphate dipyrophosphorylase/hydroxyethylthiazole kinase</fullName>
    </submittedName>
</protein>
<evidence type="ECO:0000256" key="1">
    <source>
        <dbReference type="ARBA" id="ARBA00001771"/>
    </source>
</evidence>
<evidence type="ECO:0000256" key="13">
    <source>
        <dbReference type="ARBA" id="ARBA00047334"/>
    </source>
</evidence>
<feature type="domain" description="Thiamine phosphate synthase/TenI" evidence="18">
    <location>
        <begin position="9"/>
        <end position="202"/>
    </location>
</feature>
<dbReference type="PANTHER" id="PTHR20857">
    <property type="entry name" value="THIAMINE-PHOSPHATE PYROPHOSPHORYLASE"/>
    <property type="match status" value="1"/>
</dbReference>
<comment type="cofactor">
    <cofactor evidence="2">
        <name>Mg(2+)</name>
        <dbReference type="ChEBI" id="CHEBI:18420"/>
    </cofactor>
</comment>
<comment type="pathway">
    <text evidence="4">Cofactor biosynthesis; thiamine diphosphate biosynthesis; 4-methyl-5-(2-phosphoethyl)-thiazole from 5-(2-hydroxyethyl)-4-methylthiazole: step 1/1.</text>
</comment>
<proteinExistence type="inferred from homology"/>
<dbReference type="JaponicusDB" id="SJAG_00381">
    <property type="gene designation" value="thi4"/>
</dbReference>
<evidence type="ECO:0000256" key="11">
    <source>
        <dbReference type="ARBA" id="ARBA00022842"/>
    </source>
</evidence>
<dbReference type="NCBIfam" id="TIGR00693">
    <property type="entry name" value="thiE"/>
    <property type="match status" value="1"/>
</dbReference>
<comment type="catalytic activity">
    <reaction evidence="13">
        <text>4-methyl-5-(2-phosphooxyethyl)-thiazole + 4-amino-2-methyl-5-(diphosphooxymethyl)pyrimidine + H(+) = thiamine phosphate + diphosphate</text>
        <dbReference type="Rhea" id="RHEA:22328"/>
        <dbReference type="ChEBI" id="CHEBI:15378"/>
        <dbReference type="ChEBI" id="CHEBI:33019"/>
        <dbReference type="ChEBI" id="CHEBI:37575"/>
        <dbReference type="ChEBI" id="CHEBI:57841"/>
        <dbReference type="ChEBI" id="CHEBI:58296"/>
        <dbReference type="EC" id="2.5.1.3"/>
    </reaction>
</comment>
<dbReference type="Proteomes" id="UP000001744">
    <property type="component" value="Unassembled WGS sequence"/>
</dbReference>
<dbReference type="InterPro" id="IPR034291">
    <property type="entry name" value="TMP_synthase"/>
</dbReference>
<organism evidence="19 21">
    <name type="scientific">Schizosaccharomyces japonicus (strain yFS275 / FY16936)</name>
    <name type="common">Fission yeast</name>
    <dbReference type="NCBI Taxonomy" id="402676"/>
    <lineage>
        <taxon>Eukaryota</taxon>
        <taxon>Fungi</taxon>
        <taxon>Dikarya</taxon>
        <taxon>Ascomycota</taxon>
        <taxon>Taphrinomycotina</taxon>
        <taxon>Schizosaccharomycetes</taxon>
        <taxon>Schizosaccharomycetales</taxon>
        <taxon>Schizosaccharomycetaceae</taxon>
        <taxon>Schizosaccharomyces</taxon>
    </lineage>
</organism>
<dbReference type="GeneID" id="7049527"/>
<evidence type="ECO:0000259" key="18">
    <source>
        <dbReference type="Pfam" id="PF02581"/>
    </source>
</evidence>
<dbReference type="NCBIfam" id="NF006830">
    <property type="entry name" value="PRK09355.1"/>
    <property type="match status" value="1"/>
</dbReference>
<dbReference type="CDD" id="cd01170">
    <property type="entry name" value="THZ_kinase"/>
    <property type="match status" value="1"/>
</dbReference>
<dbReference type="InterPro" id="IPR013785">
    <property type="entry name" value="Aldolase_TIM"/>
</dbReference>
<comment type="similarity">
    <text evidence="16">In the C-terminal section; belongs to the Thz kinase family.</text>
</comment>
<dbReference type="Pfam" id="PF02110">
    <property type="entry name" value="HK"/>
    <property type="match status" value="1"/>
</dbReference>
<dbReference type="SUPFAM" id="SSF53613">
    <property type="entry name" value="Ribokinase-like"/>
    <property type="match status" value="1"/>
</dbReference>
<keyword evidence="11" id="KW-0460">Magnesium</keyword>
<comment type="function">
    <text evidence="3">Condenses 4-methyl-5-(beta-hydroxyethyl)thiazole monophosphate (THZ-P) and 2-methyl-4-amino-5-hydroxymethyl pyrimidine pyrophosphate (HMP-PP) to form thiamine monophosphate (TMP).</text>
</comment>
<dbReference type="STRING" id="402676.B6JVH0"/>
<dbReference type="GO" id="GO:0009229">
    <property type="term" value="P:thiamine diphosphate biosynthetic process"/>
    <property type="evidence" value="ECO:0007669"/>
    <property type="project" value="UniProtKB-UniPathway"/>
</dbReference>
<dbReference type="VEuPathDB" id="FungiDB:SJAG_00381"/>
<dbReference type="Pfam" id="PF02581">
    <property type="entry name" value="TMP-TENI"/>
    <property type="match status" value="1"/>
</dbReference>
<dbReference type="PRINTS" id="PR01099">
    <property type="entry name" value="HYETHTZKNASE"/>
</dbReference>
<evidence type="ECO:0000256" key="10">
    <source>
        <dbReference type="ARBA" id="ARBA00022840"/>
    </source>
</evidence>
<comment type="pathway">
    <text evidence="5">Cofactor biosynthesis; thiamine diphosphate biosynthesis; thiamine phosphate from 4-amino-2-methyl-5-diphosphomethylpyrimidine and 4-methyl-5-(2-phosphoethyl)-thiazole: step 1/1.</text>
</comment>
<keyword evidence="8" id="KW-0547">Nucleotide-binding</keyword>
<evidence type="ECO:0000256" key="15">
    <source>
        <dbReference type="ARBA" id="ARBA00047883"/>
    </source>
</evidence>
<dbReference type="HOGENOM" id="CLU_019943_1_1_1"/>
<dbReference type="OMA" id="GQTDMPI"/>
<dbReference type="SUPFAM" id="SSF51391">
    <property type="entry name" value="Thiamin phosphate synthase"/>
    <property type="match status" value="1"/>
</dbReference>
<accession>B6JVH0</accession>
<evidence type="ECO:0000313" key="20">
    <source>
        <dbReference type="JaponicusDB" id="SJAG_00381"/>
    </source>
</evidence>
<evidence type="ECO:0000256" key="8">
    <source>
        <dbReference type="ARBA" id="ARBA00022741"/>
    </source>
</evidence>
<comment type="similarity">
    <text evidence="17">In the N-terminal section; belongs to the thiamine-phosphate synthase family.</text>
</comment>
<dbReference type="HAMAP" id="MF_00097">
    <property type="entry name" value="TMP_synthase"/>
    <property type="match status" value="1"/>
</dbReference>
<gene>
    <name evidence="20" type="primary">thi4</name>
    <name evidence="19" type="ORF">SJAG_00381</name>
</gene>
<dbReference type="InterPro" id="IPR022998">
    <property type="entry name" value="ThiamineP_synth_TenI"/>
</dbReference>
<dbReference type="HAMAP" id="MF_00228">
    <property type="entry name" value="Thz_kinase"/>
    <property type="match status" value="1"/>
</dbReference>
<dbReference type="CDD" id="cd00564">
    <property type="entry name" value="TMP_TenI"/>
    <property type="match status" value="1"/>
</dbReference>
<evidence type="ECO:0000256" key="6">
    <source>
        <dbReference type="ARBA" id="ARBA00022679"/>
    </source>
</evidence>
<dbReference type="NCBIfam" id="TIGR00694">
    <property type="entry name" value="thiM"/>
    <property type="match status" value="1"/>
</dbReference>
<dbReference type="GO" id="GO:0004417">
    <property type="term" value="F:hydroxyethylthiazole kinase activity"/>
    <property type="evidence" value="ECO:0007669"/>
    <property type="project" value="UniProtKB-EC"/>
</dbReference>
<dbReference type="InterPro" id="IPR036206">
    <property type="entry name" value="ThiamineP_synth_sf"/>
</dbReference>
<dbReference type="Gene3D" id="3.40.1190.20">
    <property type="match status" value="1"/>
</dbReference>
<dbReference type="GO" id="GO:0005737">
    <property type="term" value="C:cytoplasm"/>
    <property type="evidence" value="ECO:0000318"/>
    <property type="project" value="GO_Central"/>
</dbReference>